<dbReference type="SMART" id="SM00347">
    <property type="entry name" value="HTH_MARR"/>
    <property type="match status" value="1"/>
</dbReference>
<keyword evidence="1" id="KW-0805">Transcription regulation</keyword>
<gene>
    <name evidence="5" type="ORF">SAMN05216439_0198</name>
</gene>
<evidence type="ECO:0000313" key="5">
    <source>
        <dbReference type="EMBL" id="SEL22365.1"/>
    </source>
</evidence>
<dbReference type="PRINTS" id="PR00598">
    <property type="entry name" value="HTHMARR"/>
</dbReference>
<dbReference type="STRING" id="190974.SAMN05216439_0198"/>
<evidence type="ECO:0000256" key="2">
    <source>
        <dbReference type="ARBA" id="ARBA00023125"/>
    </source>
</evidence>
<dbReference type="Pfam" id="PF01047">
    <property type="entry name" value="MarR"/>
    <property type="match status" value="1"/>
</dbReference>
<evidence type="ECO:0000256" key="3">
    <source>
        <dbReference type="ARBA" id="ARBA00023163"/>
    </source>
</evidence>
<organism evidence="5 6">
    <name type="scientific">Methanobrevibacter gottschalkii</name>
    <dbReference type="NCBI Taxonomy" id="190974"/>
    <lineage>
        <taxon>Archaea</taxon>
        <taxon>Methanobacteriati</taxon>
        <taxon>Methanobacteriota</taxon>
        <taxon>Methanomada group</taxon>
        <taxon>Methanobacteria</taxon>
        <taxon>Methanobacteriales</taxon>
        <taxon>Methanobacteriaceae</taxon>
        <taxon>Methanobrevibacter</taxon>
    </lineage>
</organism>
<dbReference type="InterPro" id="IPR036388">
    <property type="entry name" value="WH-like_DNA-bd_sf"/>
</dbReference>
<dbReference type="InterPro" id="IPR023187">
    <property type="entry name" value="Tscrpt_reg_MarR-type_CS"/>
</dbReference>
<dbReference type="OrthoDB" id="10712at2157"/>
<proteinExistence type="predicted"/>
<evidence type="ECO:0000259" key="4">
    <source>
        <dbReference type="PROSITE" id="PS50995"/>
    </source>
</evidence>
<protein>
    <submittedName>
        <fullName evidence="5">DNA-binding transcriptional regulator, MarR family</fullName>
    </submittedName>
</protein>
<keyword evidence="2 5" id="KW-0238">DNA-binding</keyword>
<dbReference type="Gene3D" id="1.10.10.10">
    <property type="entry name" value="Winged helix-like DNA-binding domain superfamily/Winged helix DNA-binding domain"/>
    <property type="match status" value="1"/>
</dbReference>
<accession>A0A1H7NH66</accession>
<dbReference type="GO" id="GO:0003677">
    <property type="term" value="F:DNA binding"/>
    <property type="evidence" value="ECO:0007669"/>
    <property type="project" value="UniProtKB-KW"/>
</dbReference>
<dbReference type="Proteomes" id="UP000199506">
    <property type="component" value="Unassembled WGS sequence"/>
</dbReference>
<keyword evidence="3" id="KW-0804">Transcription</keyword>
<dbReference type="InterPro" id="IPR000835">
    <property type="entry name" value="HTH_MarR-typ"/>
</dbReference>
<dbReference type="PROSITE" id="PS50995">
    <property type="entry name" value="HTH_MARR_2"/>
    <property type="match status" value="1"/>
</dbReference>
<dbReference type="RefSeq" id="WP_180365884.1">
    <property type="nucleotide sequence ID" value="NZ_FOAK01000012.1"/>
</dbReference>
<evidence type="ECO:0000256" key="1">
    <source>
        <dbReference type="ARBA" id="ARBA00023015"/>
    </source>
</evidence>
<dbReference type="AlphaFoldDB" id="A0A1H7NH66"/>
<evidence type="ECO:0000313" key="6">
    <source>
        <dbReference type="Proteomes" id="UP000199506"/>
    </source>
</evidence>
<dbReference type="GO" id="GO:0003700">
    <property type="term" value="F:DNA-binding transcription factor activity"/>
    <property type="evidence" value="ECO:0007669"/>
    <property type="project" value="InterPro"/>
</dbReference>
<dbReference type="SUPFAM" id="SSF46785">
    <property type="entry name" value="Winged helix' DNA-binding domain"/>
    <property type="match status" value="1"/>
</dbReference>
<sequence length="156" mass="18038">MINEEFRLIDASKLPISKLITIIAKCQSFYLNNMLNESGINSTQLHILFEISHQNNINQEKIAARCSINKGAVARSIKKLEDMGLVIREIDENNRRQNKVSLTQKGEELLNKSIKILNDLEQEVFDDETINKEELQKVLKEITIKIMEITEREVKN</sequence>
<dbReference type="EMBL" id="FOAK01000012">
    <property type="protein sequence ID" value="SEL22365.1"/>
    <property type="molecule type" value="Genomic_DNA"/>
</dbReference>
<reference evidence="5 6" key="1">
    <citation type="submission" date="2016-10" db="EMBL/GenBank/DDBJ databases">
        <authorList>
            <person name="de Groot N.N."/>
        </authorList>
    </citation>
    <scope>NUCLEOTIDE SEQUENCE [LARGE SCALE GENOMIC DNA]</scope>
    <source>
        <strain evidence="5 6">DSM 11978</strain>
    </source>
</reference>
<dbReference type="PANTHER" id="PTHR42756:SF1">
    <property type="entry name" value="TRANSCRIPTIONAL REPRESSOR OF EMRAB OPERON"/>
    <property type="match status" value="1"/>
</dbReference>
<dbReference type="InterPro" id="IPR036390">
    <property type="entry name" value="WH_DNA-bd_sf"/>
</dbReference>
<name>A0A1H7NH66_9EURY</name>
<feature type="domain" description="HTH marR-type" evidence="4">
    <location>
        <begin position="1"/>
        <end position="148"/>
    </location>
</feature>
<dbReference type="PANTHER" id="PTHR42756">
    <property type="entry name" value="TRANSCRIPTIONAL REGULATOR, MARR"/>
    <property type="match status" value="1"/>
</dbReference>
<dbReference type="PROSITE" id="PS01117">
    <property type="entry name" value="HTH_MARR_1"/>
    <property type="match status" value="1"/>
</dbReference>